<reference evidence="2 3" key="1">
    <citation type="submission" date="2018-07" db="EMBL/GenBank/DDBJ databases">
        <title>A high quality draft genome assembly of the barn swallow (H. rustica rustica).</title>
        <authorList>
            <person name="Formenti G."/>
            <person name="Chiara M."/>
            <person name="Poveda L."/>
            <person name="Francoijs K.-J."/>
            <person name="Bonisoli-Alquati A."/>
            <person name="Canova L."/>
            <person name="Gianfranceschi L."/>
            <person name="Horner D.S."/>
            <person name="Saino N."/>
        </authorList>
    </citation>
    <scope>NUCLEOTIDE SEQUENCE [LARGE SCALE GENOMIC DNA]</scope>
    <source>
        <strain evidence="2">Chelidonia</strain>
        <tissue evidence="2">Blood</tissue>
    </source>
</reference>
<keyword evidence="3" id="KW-1185">Reference proteome</keyword>
<evidence type="ECO:0000313" key="2">
    <source>
        <dbReference type="EMBL" id="RMB95445.1"/>
    </source>
</evidence>
<dbReference type="AlphaFoldDB" id="A0A3M0J3R5"/>
<feature type="compositionally biased region" description="Polar residues" evidence="1">
    <location>
        <begin position="56"/>
        <end position="71"/>
    </location>
</feature>
<dbReference type="Proteomes" id="UP000269221">
    <property type="component" value="Unassembled WGS sequence"/>
</dbReference>
<proteinExistence type="predicted"/>
<evidence type="ECO:0000256" key="1">
    <source>
        <dbReference type="SAM" id="MobiDB-lite"/>
    </source>
</evidence>
<comment type="caution">
    <text evidence="2">The sequence shown here is derived from an EMBL/GenBank/DDBJ whole genome shotgun (WGS) entry which is preliminary data.</text>
</comment>
<organism evidence="2 3">
    <name type="scientific">Hirundo rustica rustica</name>
    <dbReference type="NCBI Taxonomy" id="333673"/>
    <lineage>
        <taxon>Eukaryota</taxon>
        <taxon>Metazoa</taxon>
        <taxon>Chordata</taxon>
        <taxon>Craniata</taxon>
        <taxon>Vertebrata</taxon>
        <taxon>Euteleostomi</taxon>
        <taxon>Archelosauria</taxon>
        <taxon>Archosauria</taxon>
        <taxon>Dinosauria</taxon>
        <taxon>Saurischia</taxon>
        <taxon>Theropoda</taxon>
        <taxon>Coelurosauria</taxon>
        <taxon>Aves</taxon>
        <taxon>Neognathae</taxon>
        <taxon>Neoaves</taxon>
        <taxon>Telluraves</taxon>
        <taxon>Australaves</taxon>
        <taxon>Passeriformes</taxon>
        <taxon>Sylvioidea</taxon>
        <taxon>Hirundinidae</taxon>
        <taxon>Hirundo</taxon>
    </lineage>
</organism>
<gene>
    <name evidence="2" type="ORF">DUI87_28067</name>
</gene>
<feature type="region of interest" description="Disordered" evidence="1">
    <location>
        <begin position="1"/>
        <end position="80"/>
    </location>
</feature>
<sequence>MTDLGDVLDASSGCGNMRTREASNGQQDQPPAPPGVGEGNSLILSTTGKRRKLHNPPSSGLTGPNQESSQEGPWDPTMVPLQFLDMEQEYKRVPHFVSKG</sequence>
<accession>A0A3M0J3R5</accession>
<evidence type="ECO:0000313" key="3">
    <source>
        <dbReference type="Proteomes" id="UP000269221"/>
    </source>
</evidence>
<protein>
    <submittedName>
        <fullName evidence="2">Uncharacterized protein</fullName>
    </submittedName>
</protein>
<name>A0A3M0J3R5_HIRRU</name>
<dbReference type="EMBL" id="QRBI01000185">
    <property type="protein sequence ID" value="RMB95445.1"/>
    <property type="molecule type" value="Genomic_DNA"/>
</dbReference>